<dbReference type="InterPro" id="IPR003488">
    <property type="entry name" value="DprA"/>
</dbReference>
<feature type="non-terminal residue" evidence="4">
    <location>
        <position position="1"/>
    </location>
</feature>
<dbReference type="PANTHER" id="PTHR43022">
    <property type="entry name" value="PROTEIN SMF"/>
    <property type="match status" value="1"/>
</dbReference>
<dbReference type="EMBL" id="VTRV01000246">
    <property type="protein sequence ID" value="TZF81090.1"/>
    <property type="molecule type" value="Genomic_DNA"/>
</dbReference>
<evidence type="ECO:0000259" key="2">
    <source>
        <dbReference type="Pfam" id="PF02481"/>
    </source>
</evidence>
<evidence type="ECO:0000313" key="5">
    <source>
        <dbReference type="Proteomes" id="UP000323164"/>
    </source>
</evidence>
<evidence type="ECO:0000259" key="3">
    <source>
        <dbReference type="Pfam" id="PF17782"/>
    </source>
</evidence>
<comment type="similarity">
    <text evidence="1">Belongs to the DprA/Smf family.</text>
</comment>
<dbReference type="Gene3D" id="1.10.10.10">
    <property type="entry name" value="Winged helix-like DNA-binding domain superfamily/Winged helix DNA-binding domain"/>
    <property type="match status" value="1"/>
</dbReference>
<accession>A0A5D8YF94</accession>
<dbReference type="Gene3D" id="3.40.50.450">
    <property type="match status" value="1"/>
</dbReference>
<protein>
    <submittedName>
        <fullName evidence="4">DNA-processing protein DprA</fullName>
    </submittedName>
</protein>
<gene>
    <name evidence="4" type="ORF">FW784_13720</name>
</gene>
<dbReference type="InterPro" id="IPR036388">
    <property type="entry name" value="WH-like_DNA-bd_sf"/>
</dbReference>
<dbReference type="InterPro" id="IPR041614">
    <property type="entry name" value="DprA_WH"/>
</dbReference>
<dbReference type="AlphaFoldDB" id="A0A5D8YF94"/>
<name>A0A5D8YF94_9GAMM</name>
<keyword evidence="5" id="KW-1185">Reference proteome</keyword>
<feature type="domain" description="DprA winged helix" evidence="3">
    <location>
        <begin position="122"/>
        <end position="172"/>
    </location>
</feature>
<sequence length="178" mass="19217">LSEHLPGTGPRREHFPSRNRLLAALCLGTLVVEAAERSGAMITARLAADAGRDVFAIPGSVLNPLARGCHRLIRDGAVLVQSPEEVIEALGEQAASEAAAHQRELFAAGRTVGQSSQPWACSDGDHQSLWKELGFDPTDMDQLVERTGLTPSRLSSMLLVMELEGRVAQQHGRFFRVA</sequence>
<dbReference type="Pfam" id="PF17782">
    <property type="entry name" value="WHD_DprA"/>
    <property type="match status" value="1"/>
</dbReference>
<organism evidence="4 5">
    <name type="scientific">Cognatilysobacter lacus</name>
    <dbReference type="NCBI Taxonomy" id="1643323"/>
    <lineage>
        <taxon>Bacteria</taxon>
        <taxon>Pseudomonadati</taxon>
        <taxon>Pseudomonadota</taxon>
        <taxon>Gammaproteobacteria</taxon>
        <taxon>Lysobacterales</taxon>
        <taxon>Lysobacteraceae</taxon>
        <taxon>Cognatilysobacter</taxon>
    </lineage>
</organism>
<dbReference type="OrthoDB" id="9785707at2"/>
<reference evidence="4 5" key="1">
    <citation type="submission" date="2019-08" db="EMBL/GenBank/DDBJ databases">
        <title>Draft genome sequence of Lysobacter sp. UKS-15.</title>
        <authorList>
            <person name="Im W.-T."/>
        </authorList>
    </citation>
    <scope>NUCLEOTIDE SEQUENCE [LARGE SCALE GENOMIC DNA]</scope>
    <source>
        <strain evidence="4 5">UKS-15</strain>
    </source>
</reference>
<dbReference type="RefSeq" id="WP_149353884.1">
    <property type="nucleotide sequence ID" value="NZ_VTRV01000246.1"/>
</dbReference>
<dbReference type="Pfam" id="PF02481">
    <property type="entry name" value="DNA_processg_A"/>
    <property type="match status" value="1"/>
</dbReference>
<proteinExistence type="inferred from homology"/>
<dbReference type="PANTHER" id="PTHR43022:SF1">
    <property type="entry name" value="PROTEIN SMF"/>
    <property type="match status" value="1"/>
</dbReference>
<feature type="domain" description="Smf/DprA SLOG" evidence="2">
    <location>
        <begin position="1"/>
        <end position="90"/>
    </location>
</feature>
<comment type="caution">
    <text evidence="4">The sequence shown here is derived from an EMBL/GenBank/DDBJ whole genome shotgun (WGS) entry which is preliminary data.</text>
</comment>
<dbReference type="Proteomes" id="UP000323164">
    <property type="component" value="Unassembled WGS sequence"/>
</dbReference>
<evidence type="ECO:0000313" key="4">
    <source>
        <dbReference type="EMBL" id="TZF81090.1"/>
    </source>
</evidence>
<evidence type="ECO:0000256" key="1">
    <source>
        <dbReference type="ARBA" id="ARBA00006525"/>
    </source>
</evidence>
<dbReference type="GO" id="GO:0009294">
    <property type="term" value="P:DNA-mediated transformation"/>
    <property type="evidence" value="ECO:0007669"/>
    <property type="project" value="InterPro"/>
</dbReference>
<dbReference type="SUPFAM" id="SSF102405">
    <property type="entry name" value="MCP/YpsA-like"/>
    <property type="match status" value="1"/>
</dbReference>
<dbReference type="InterPro" id="IPR057666">
    <property type="entry name" value="DrpA_SLOG"/>
</dbReference>